<dbReference type="SUPFAM" id="SSF51971">
    <property type="entry name" value="Nucleotide-binding domain"/>
    <property type="match status" value="1"/>
</dbReference>
<evidence type="ECO:0000256" key="5">
    <source>
        <dbReference type="ARBA" id="ARBA00022827"/>
    </source>
</evidence>
<feature type="binding site" evidence="10">
    <location>
        <position position="185"/>
    </location>
    <ligand>
        <name>FAD</name>
        <dbReference type="ChEBI" id="CHEBI:57692"/>
    </ligand>
</feature>
<evidence type="ECO:0000256" key="3">
    <source>
        <dbReference type="ARBA" id="ARBA00022630"/>
    </source>
</evidence>
<feature type="binding site" evidence="11">
    <location>
        <begin position="300"/>
        <end position="301"/>
    </location>
    <ligand>
        <name>NADP(+)</name>
        <dbReference type="ChEBI" id="CHEBI:58349"/>
    </ligand>
</feature>
<organism evidence="13 14">
    <name type="scientific">Tomitella fengzijianii</name>
    <dbReference type="NCBI Taxonomy" id="2597660"/>
    <lineage>
        <taxon>Bacteria</taxon>
        <taxon>Bacillati</taxon>
        <taxon>Actinomycetota</taxon>
        <taxon>Actinomycetes</taxon>
        <taxon>Mycobacteriales</taxon>
        <taxon>Tomitella</taxon>
    </lineage>
</organism>
<dbReference type="InterPro" id="IPR021163">
    <property type="entry name" value="Ferredox_Rdtase_adrenod"/>
</dbReference>
<dbReference type="GO" id="GO:0051536">
    <property type="term" value="F:iron-sulfur cluster binding"/>
    <property type="evidence" value="ECO:0007669"/>
    <property type="project" value="UniProtKB-KW"/>
</dbReference>
<dbReference type="InterPro" id="IPR055275">
    <property type="entry name" value="Ferredox_Rdtase"/>
</dbReference>
<feature type="binding site" evidence="11">
    <location>
        <begin position="256"/>
        <end position="259"/>
    </location>
    <ligand>
        <name>NADP(+)</name>
        <dbReference type="ChEBI" id="CHEBI:58349"/>
    </ligand>
</feature>
<keyword evidence="8" id="KW-0408">Iron</keyword>
<dbReference type="InterPro" id="IPR017900">
    <property type="entry name" value="4Fe4S_Fe_S_CS"/>
</dbReference>
<feature type="domain" description="4Fe-4S ferredoxin-type" evidence="12">
    <location>
        <begin position="37"/>
        <end position="66"/>
    </location>
</feature>
<accession>A0A516X1P1</accession>
<dbReference type="PANTHER" id="PTHR48467:SF1">
    <property type="entry name" value="GLUTAMATE SYNTHASE 1 [NADH], CHLOROPLASTIC-LIKE"/>
    <property type="match status" value="1"/>
</dbReference>
<protein>
    <submittedName>
        <fullName evidence="13">4Fe-4S dicluster domain-containing protein</fullName>
    </submittedName>
</protein>
<feature type="domain" description="4Fe-4S ferredoxin-type" evidence="12">
    <location>
        <begin position="1"/>
        <end position="29"/>
    </location>
</feature>
<evidence type="ECO:0000256" key="2">
    <source>
        <dbReference type="ARBA" id="ARBA00008312"/>
    </source>
</evidence>
<dbReference type="PANTHER" id="PTHR48467">
    <property type="entry name" value="GLUTAMATE SYNTHASE 1 [NADH], CHLOROPLASTIC-LIKE"/>
    <property type="match status" value="1"/>
</dbReference>
<keyword evidence="4" id="KW-0479">Metal-binding</keyword>
<proteinExistence type="inferred from homology"/>
<dbReference type="KEGG" id="toy:FO059_03245"/>
<evidence type="ECO:0000256" key="6">
    <source>
        <dbReference type="ARBA" id="ARBA00022857"/>
    </source>
</evidence>
<dbReference type="InterPro" id="IPR017896">
    <property type="entry name" value="4Fe4S_Fe-S-bd"/>
</dbReference>
<sequence length="564" mass="60385">MTYVITQACCNDTACVDVCPVDCIRPTADDELFATTEQLYIEPATCIDCGACVDACPVDAIFPEDQLSEENAKYTQINAEYFDKHPLVVDWDSFVPPSPIVVPKDQAPLRVAVVGAGPAATYAAEAVVTQGGRSVEVDIFDRLPSPWGLARAGVAPDHQGTRIITDTFETIVRKPTIAAHLNVEVGTHISHEELLAHHHAVIYAVGASTDRHLGVEGEDLPGSVSATGFVAWYNGHPDHADDVYDLSGERAVVIGNGNVALDVARVLVTDPDELGGTDIADHALAALRESNIREVVVLGRRGPVQAAFTSKELMGLDDVPGVDIVVDPADLELDEHSAAFLASDECPFPVPRKIEWLREYASRTPDPSRKRIVLQFLGSPASIEGDGRVERVDVVRNELVADESGRLRAQSTGATSTLETGLVLRSIGYRGTPVAGLPFDERRGVIPNEAGRVVDPDGGGPVQGVYVTGWIKRGPTGTLGTNKKCAGETVEKLAEDVKAGLAGRPVESREALDKLLAGRRPDAVGFDEWRLLDQAEKAAGKEAGRPRVKVTDLQAMVDIEKGRS</sequence>
<feature type="binding site" evidence="10">
    <location>
        <position position="149"/>
    </location>
    <ligand>
        <name>FAD</name>
        <dbReference type="ChEBI" id="CHEBI:57692"/>
    </ligand>
</feature>
<dbReference type="Gene3D" id="3.30.70.20">
    <property type="match status" value="1"/>
</dbReference>
<evidence type="ECO:0000313" key="13">
    <source>
        <dbReference type="EMBL" id="QDQ96531.1"/>
    </source>
</evidence>
<dbReference type="EMBL" id="CP041765">
    <property type="protein sequence ID" value="QDQ96531.1"/>
    <property type="molecule type" value="Genomic_DNA"/>
</dbReference>
<feature type="binding site" evidence="11">
    <location>
        <position position="312"/>
    </location>
    <ligand>
        <name>NADP(+)</name>
        <dbReference type="ChEBI" id="CHEBI:58349"/>
    </ligand>
</feature>
<evidence type="ECO:0000256" key="1">
    <source>
        <dbReference type="ARBA" id="ARBA00001974"/>
    </source>
</evidence>
<dbReference type="RefSeq" id="WP_143906311.1">
    <property type="nucleotide sequence ID" value="NZ_CP041765.1"/>
</dbReference>
<dbReference type="InterPro" id="IPR036188">
    <property type="entry name" value="FAD/NAD-bd_sf"/>
</dbReference>
<keyword evidence="7" id="KW-0560">Oxidoreductase</keyword>
<evidence type="ECO:0000256" key="11">
    <source>
        <dbReference type="PIRSR" id="PIRSR000362-2"/>
    </source>
</evidence>
<reference evidence="13 14" key="1">
    <citation type="submission" date="2019-07" db="EMBL/GenBank/DDBJ databases">
        <title>Tomitella cavernea sp. nov., an actinomycete isolated from soil.</title>
        <authorList>
            <person name="Cheng J."/>
        </authorList>
    </citation>
    <scope>NUCLEOTIDE SEQUENCE [LARGE SCALE GENOMIC DNA]</scope>
    <source>
        <strain evidence="13 14">HY188</strain>
    </source>
</reference>
<dbReference type="PRINTS" id="PR00419">
    <property type="entry name" value="ADXRDTASE"/>
</dbReference>
<feature type="binding site" evidence="10">
    <location>
        <position position="470"/>
    </location>
    <ligand>
        <name>FAD</name>
        <dbReference type="ChEBI" id="CHEBI:57692"/>
    </ligand>
</feature>
<evidence type="ECO:0000313" key="14">
    <source>
        <dbReference type="Proteomes" id="UP000317344"/>
    </source>
</evidence>
<dbReference type="AlphaFoldDB" id="A0A516X1P1"/>
<keyword evidence="5 10" id="KW-0274">FAD</keyword>
<dbReference type="SUPFAM" id="SSF54862">
    <property type="entry name" value="4Fe-4S ferredoxins"/>
    <property type="match status" value="1"/>
</dbReference>
<feature type="binding site" evidence="11">
    <location>
        <position position="477"/>
    </location>
    <ligand>
        <name>NADP(+)</name>
        <dbReference type="ChEBI" id="CHEBI:58349"/>
    </ligand>
</feature>
<evidence type="ECO:0000256" key="10">
    <source>
        <dbReference type="PIRSR" id="PIRSR000362-1"/>
    </source>
</evidence>
<dbReference type="GO" id="GO:0016491">
    <property type="term" value="F:oxidoreductase activity"/>
    <property type="evidence" value="ECO:0007669"/>
    <property type="project" value="UniProtKB-KW"/>
</dbReference>
<comment type="cofactor">
    <cofactor evidence="1 10">
        <name>FAD</name>
        <dbReference type="ChEBI" id="CHEBI:57692"/>
    </cofactor>
</comment>
<evidence type="ECO:0000256" key="4">
    <source>
        <dbReference type="ARBA" id="ARBA00022723"/>
    </source>
</evidence>
<dbReference type="PIRSF" id="PIRSF000362">
    <property type="entry name" value="FNR"/>
    <property type="match status" value="1"/>
</dbReference>
<dbReference type="Pfam" id="PF00037">
    <property type="entry name" value="Fer4"/>
    <property type="match status" value="1"/>
</dbReference>
<keyword evidence="14" id="KW-1185">Reference proteome</keyword>
<dbReference type="GO" id="GO:0046872">
    <property type="term" value="F:metal ion binding"/>
    <property type="evidence" value="ECO:0007669"/>
    <property type="project" value="UniProtKB-KW"/>
</dbReference>
<evidence type="ECO:0000256" key="7">
    <source>
        <dbReference type="ARBA" id="ARBA00023002"/>
    </source>
</evidence>
<feature type="binding site" evidence="10">
    <location>
        <position position="119"/>
    </location>
    <ligand>
        <name>FAD</name>
        <dbReference type="ChEBI" id="CHEBI:57692"/>
    </ligand>
</feature>
<gene>
    <name evidence="13" type="ORF">FO059_03245</name>
</gene>
<comment type="similarity">
    <text evidence="2">Belongs to the ferredoxin--NADP reductase type 1 family.</text>
</comment>
<keyword evidence="9" id="KW-0411">Iron-sulfur</keyword>
<dbReference type="Gene3D" id="3.40.50.720">
    <property type="entry name" value="NAD(P)-binding Rossmann-like Domain"/>
    <property type="match status" value="1"/>
</dbReference>
<dbReference type="Proteomes" id="UP000317344">
    <property type="component" value="Chromosome"/>
</dbReference>
<keyword evidence="3" id="KW-0285">Flavoprotein</keyword>
<evidence type="ECO:0000256" key="8">
    <source>
        <dbReference type="ARBA" id="ARBA00023004"/>
    </source>
</evidence>
<dbReference type="PROSITE" id="PS00198">
    <property type="entry name" value="4FE4S_FER_1"/>
    <property type="match status" value="1"/>
</dbReference>
<reference evidence="13 14" key="2">
    <citation type="submission" date="2019-07" db="EMBL/GenBank/DDBJ databases">
        <authorList>
            <person name="Huang Y."/>
        </authorList>
    </citation>
    <scope>NUCLEOTIDE SEQUENCE [LARGE SCALE GENOMIC DNA]</scope>
    <source>
        <strain evidence="13 14">HY188</strain>
    </source>
</reference>
<evidence type="ECO:0000256" key="9">
    <source>
        <dbReference type="ARBA" id="ARBA00023014"/>
    </source>
</evidence>
<evidence type="ECO:0000259" key="12">
    <source>
        <dbReference type="PROSITE" id="PS51379"/>
    </source>
</evidence>
<dbReference type="Gene3D" id="3.50.50.60">
    <property type="entry name" value="FAD/NAD(P)-binding domain"/>
    <property type="match status" value="1"/>
</dbReference>
<dbReference type="PROSITE" id="PS51379">
    <property type="entry name" value="4FE4S_FER_2"/>
    <property type="match status" value="2"/>
</dbReference>
<name>A0A516X1P1_9ACTN</name>
<dbReference type="OrthoDB" id="289202at2"/>
<keyword evidence="6 11" id="KW-0521">NADP</keyword>